<organism evidence="1">
    <name type="scientific">virus sp. ctCsQ3</name>
    <dbReference type="NCBI Taxonomy" id="2826794"/>
    <lineage>
        <taxon>Viruses</taxon>
    </lineage>
</organism>
<evidence type="ECO:0000313" key="1">
    <source>
        <dbReference type="EMBL" id="DAE26868.1"/>
    </source>
</evidence>
<sequence length="35" mass="4084">MTDTAILTILCICQCTTWLFEYPQSHSCYYVCKCT</sequence>
<dbReference type="EMBL" id="BK015823">
    <property type="protein sequence ID" value="DAE26868.1"/>
    <property type="molecule type" value="Genomic_DNA"/>
</dbReference>
<name>A0A8S5R7A2_9VIRU</name>
<reference evidence="1" key="1">
    <citation type="journal article" date="2021" name="Proc. Natl. Acad. Sci. U.S.A.">
        <title>A Catalog of Tens of Thousands of Viruses from Human Metagenomes Reveals Hidden Associations with Chronic Diseases.</title>
        <authorList>
            <person name="Tisza M.J."/>
            <person name="Buck C.B."/>
        </authorList>
    </citation>
    <scope>NUCLEOTIDE SEQUENCE</scope>
    <source>
        <strain evidence="1">CtCsQ3</strain>
    </source>
</reference>
<accession>A0A8S5R7A2</accession>
<proteinExistence type="predicted"/>
<protein>
    <submittedName>
        <fullName evidence="1">Membrane protein</fullName>
    </submittedName>
</protein>